<accession>A0ABU1VR50</accession>
<gene>
    <name evidence="2" type="ORF">J2X04_002206</name>
</gene>
<evidence type="ECO:0000256" key="1">
    <source>
        <dbReference type="SAM" id="SignalP"/>
    </source>
</evidence>
<sequence length="233" mass="26159">MKYLPLALASGILAVTLCVTACNKSAESQRSRDAELAKAVFKAMASKGRREAHWLEEVKIQDGRIVQLERRAAMIGDTLLNPTGGRLDGTEFVYRPLNAKWKSAPRTAGWVLAFDIVDGVPYAVIDRAGWEYCRDHGPDSYDVTLLKWANGAWIRMPEAAFPLSRLTQNVSMDYWGNTAEKDASGVMTWQAKAGKDFYPLGEPQRLMDWLNQRRRKCGQTLPHLFASERDASH</sequence>
<keyword evidence="3" id="KW-1185">Reference proteome</keyword>
<feature type="chain" id="PRO_5045606902" description="Lipoprotein" evidence="1">
    <location>
        <begin position="22"/>
        <end position="233"/>
    </location>
</feature>
<organism evidence="2 3">
    <name type="scientific">Agrilutibacter niabensis</name>
    <dbReference type="NCBI Taxonomy" id="380628"/>
    <lineage>
        <taxon>Bacteria</taxon>
        <taxon>Pseudomonadati</taxon>
        <taxon>Pseudomonadota</taxon>
        <taxon>Gammaproteobacteria</taxon>
        <taxon>Lysobacterales</taxon>
        <taxon>Lysobacteraceae</taxon>
        <taxon>Agrilutibacter</taxon>
    </lineage>
</organism>
<feature type="signal peptide" evidence="1">
    <location>
        <begin position="1"/>
        <end position="21"/>
    </location>
</feature>
<dbReference type="RefSeq" id="WP_310054261.1">
    <property type="nucleotide sequence ID" value="NZ_JAVDVW010000002.1"/>
</dbReference>
<keyword evidence="1" id="KW-0732">Signal</keyword>
<dbReference type="EMBL" id="JAVDVW010000002">
    <property type="protein sequence ID" value="MDR7099825.1"/>
    <property type="molecule type" value="Genomic_DNA"/>
</dbReference>
<protein>
    <recommendedName>
        <fullName evidence="4">Lipoprotein</fullName>
    </recommendedName>
</protein>
<dbReference type="Proteomes" id="UP001267878">
    <property type="component" value="Unassembled WGS sequence"/>
</dbReference>
<evidence type="ECO:0000313" key="2">
    <source>
        <dbReference type="EMBL" id="MDR7099825.1"/>
    </source>
</evidence>
<name>A0ABU1VR50_9GAMM</name>
<evidence type="ECO:0000313" key="3">
    <source>
        <dbReference type="Proteomes" id="UP001267878"/>
    </source>
</evidence>
<comment type="caution">
    <text evidence="2">The sequence shown here is derived from an EMBL/GenBank/DDBJ whole genome shotgun (WGS) entry which is preliminary data.</text>
</comment>
<proteinExistence type="predicted"/>
<reference evidence="2 3" key="1">
    <citation type="submission" date="2023-07" db="EMBL/GenBank/DDBJ databases">
        <title>Sorghum-associated microbial communities from plants grown in Nebraska, USA.</title>
        <authorList>
            <person name="Schachtman D."/>
        </authorList>
    </citation>
    <scope>NUCLEOTIDE SEQUENCE [LARGE SCALE GENOMIC DNA]</scope>
    <source>
        <strain evidence="2 3">BE187</strain>
    </source>
</reference>
<evidence type="ECO:0008006" key="4">
    <source>
        <dbReference type="Google" id="ProtNLM"/>
    </source>
</evidence>